<dbReference type="EMBL" id="CAJSTJ010000129">
    <property type="protein sequence ID" value="CAG7559479.1"/>
    <property type="molecule type" value="Genomic_DNA"/>
</dbReference>
<proteinExistence type="predicted"/>
<evidence type="ECO:0000259" key="3">
    <source>
        <dbReference type="Pfam" id="PF06985"/>
    </source>
</evidence>
<feature type="domain" description="DUF8212" evidence="4">
    <location>
        <begin position="222"/>
        <end position="251"/>
    </location>
</feature>
<name>A0A8J2NIM9_FUSEQ</name>
<evidence type="ECO:0008006" key="7">
    <source>
        <dbReference type="Google" id="ProtNLM"/>
    </source>
</evidence>
<feature type="coiled-coil region" evidence="1">
    <location>
        <begin position="457"/>
        <end position="484"/>
    </location>
</feature>
<comment type="caution">
    <text evidence="5">The sequence shown here is derived from an EMBL/GenBank/DDBJ whole genome shotgun (WGS) entry which is preliminary data.</text>
</comment>
<organism evidence="5 6">
    <name type="scientific">Fusarium equiseti</name>
    <name type="common">Fusarium scirpi</name>
    <dbReference type="NCBI Taxonomy" id="61235"/>
    <lineage>
        <taxon>Eukaryota</taxon>
        <taxon>Fungi</taxon>
        <taxon>Dikarya</taxon>
        <taxon>Ascomycota</taxon>
        <taxon>Pezizomycotina</taxon>
        <taxon>Sordariomycetes</taxon>
        <taxon>Hypocreomycetidae</taxon>
        <taxon>Hypocreales</taxon>
        <taxon>Nectriaceae</taxon>
        <taxon>Fusarium</taxon>
        <taxon>Fusarium incarnatum-equiseti species complex</taxon>
    </lineage>
</organism>
<dbReference type="PANTHER" id="PTHR10622:SF12">
    <property type="entry name" value="HET DOMAIN-CONTAINING PROTEIN"/>
    <property type="match status" value="1"/>
</dbReference>
<dbReference type="PANTHER" id="PTHR10622">
    <property type="entry name" value="HET DOMAIN-CONTAINING PROTEIN"/>
    <property type="match status" value="1"/>
</dbReference>
<keyword evidence="1" id="KW-0175">Coiled coil</keyword>
<protein>
    <recommendedName>
        <fullName evidence="7">Heterokaryon incompatibility domain-containing protein</fullName>
    </recommendedName>
</protein>
<dbReference type="AlphaFoldDB" id="A0A8J2NIM9"/>
<dbReference type="Pfam" id="PF06985">
    <property type="entry name" value="HET"/>
    <property type="match status" value="1"/>
</dbReference>
<dbReference type="Proteomes" id="UP000693738">
    <property type="component" value="Unassembled WGS sequence"/>
</dbReference>
<evidence type="ECO:0000313" key="5">
    <source>
        <dbReference type="EMBL" id="CAG7559479.1"/>
    </source>
</evidence>
<sequence length="561" mass="63998">MWLINTYTLTLEEFISLDRPAFAILSHTWGKDEVTLQEFRSLTGDYSKKSRGRKVLKTCALAKGRGFRYVWIDSCCIDKTNSVELAEAINSMFEWYATAGECYAYIEDLAPDASTDKLKVSRWFSRGWTLQELLAPDKLIFFDRDWRPRGTKHDLLGLISNASGISQEVLRDKSILPDIPVSHKMSWAASRRTTRPEDIAYCLIGIFDVRMVFIYGEGRKSAFYRLQKKIIHRTNDMSIFAWTSLSVDEKHSGVLATGPEEFVNGSLYRQQSGALDNPEYTMTNKGIRIETGLQYSSDGATVLPLHHSKESHDITGIYLKAYGGRTYARMRPYELANIPNASQGRPEQRYLSPSISVATKRKLDTTLENAFLFKSSLKTIYWQYESTSPSTWWDRDTQSYLRDGNKPFTAFHYFRSDWHDVGPSLNFVVAFGVTDGGHAWARIDAGSLYDAAVSGKMHLVKEQIQKLERANESASLTIQRWKAHMLEIPFITGNGHEGTRRRNVSTTYLKVSVVNTVVHGRSTFVINMTAQSDTREFIWPLIVFSVVTIVVNLVWLILEIW</sequence>
<keyword evidence="2" id="KW-0812">Transmembrane</keyword>
<dbReference type="Pfam" id="PF26640">
    <property type="entry name" value="DUF8212"/>
    <property type="match status" value="1"/>
</dbReference>
<keyword evidence="2" id="KW-1133">Transmembrane helix</keyword>
<accession>A0A8J2NIM9</accession>
<evidence type="ECO:0000256" key="1">
    <source>
        <dbReference type="SAM" id="Coils"/>
    </source>
</evidence>
<evidence type="ECO:0000259" key="4">
    <source>
        <dbReference type="Pfam" id="PF26640"/>
    </source>
</evidence>
<dbReference type="InterPro" id="IPR058525">
    <property type="entry name" value="DUF8212"/>
</dbReference>
<keyword evidence="2" id="KW-0472">Membrane</keyword>
<feature type="domain" description="Heterokaryon incompatibility" evidence="3">
    <location>
        <begin position="22"/>
        <end position="111"/>
    </location>
</feature>
<reference evidence="5" key="1">
    <citation type="submission" date="2021-05" db="EMBL/GenBank/DDBJ databases">
        <authorList>
            <person name="Khan N."/>
        </authorList>
    </citation>
    <scope>NUCLEOTIDE SEQUENCE</scope>
</reference>
<feature type="transmembrane region" description="Helical" evidence="2">
    <location>
        <begin position="537"/>
        <end position="558"/>
    </location>
</feature>
<gene>
    <name evidence="5" type="ORF">FEQUK3_LOCUS5223</name>
</gene>
<evidence type="ECO:0000313" key="6">
    <source>
        <dbReference type="Proteomes" id="UP000693738"/>
    </source>
</evidence>
<dbReference type="InterPro" id="IPR010730">
    <property type="entry name" value="HET"/>
</dbReference>
<evidence type="ECO:0000256" key="2">
    <source>
        <dbReference type="SAM" id="Phobius"/>
    </source>
</evidence>